<reference evidence="1" key="1">
    <citation type="submission" date="2022-08" db="EMBL/GenBank/DDBJ databases">
        <authorList>
            <person name="Deng Y."/>
            <person name="Han X.-F."/>
            <person name="Zhang Y.-Q."/>
        </authorList>
    </citation>
    <scope>NUCLEOTIDE SEQUENCE</scope>
    <source>
        <strain evidence="1">CPCC 203386</strain>
    </source>
</reference>
<protein>
    <submittedName>
        <fullName evidence="1">Uncharacterized protein</fullName>
    </submittedName>
</protein>
<evidence type="ECO:0000313" key="2">
    <source>
        <dbReference type="Proteomes" id="UP001165586"/>
    </source>
</evidence>
<evidence type="ECO:0000313" key="1">
    <source>
        <dbReference type="EMBL" id="MCS5737476.1"/>
    </source>
</evidence>
<dbReference type="EMBL" id="JANLCJ010000745">
    <property type="protein sequence ID" value="MCS5737476.1"/>
    <property type="molecule type" value="Genomic_DNA"/>
</dbReference>
<feature type="non-terminal residue" evidence="1">
    <location>
        <position position="1"/>
    </location>
</feature>
<accession>A0ABT2HC09</accession>
<dbReference type="Proteomes" id="UP001165586">
    <property type="component" value="Unassembled WGS sequence"/>
</dbReference>
<proteinExistence type="predicted"/>
<gene>
    <name evidence="1" type="ORF">N1032_27475</name>
</gene>
<dbReference type="RefSeq" id="WP_259543891.1">
    <property type="nucleotide sequence ID" value="NZ_JANLCJ010000745.1"/>
</dbReference>
<keyword evidence="2" id="KW-1185">Reference proteome</keyword>
<comment type="caution">
    <text evidence="1">The sequence shown here is derived from an EMBL/GenBank/DDBJ whole genome shotgun (WGS) entry which is preliminary data.</text>
</comment>
<sequence>ESIERLVRLCEQWPRVAFGSSGEFAVVRTKHWHARMQEAFKAIYIDRDLKTKIHGLRMLDGRVLGVYPLDSADSTNLATNIPKWKNVHPQLTQNVLDAGFDIYEVYTHRAAILRNAVESVIPPTIEEWRNQWKSMNSET</sequence>
<organism evidence="1 2">
    <name type="scientific">Herbiconiux daphne</name>
    <dbReference type="NCBI Taxonomy" id="2970914"/>
    <lineage>
        <taxon>Bacteria</taxon>
        <taxon>Bacillati</taxon>
        <taxon>Actinomycetota</taxon>
        <taxon>Actinomycetes</taxon>
        <taxon>Micrococcales</taxon>
        <taxon>Microbacteriaceae</taxon>
        <taxon>Herbiconiux</taxon>
    </lineage>
</organism>
<name>A0ABT2HC09_9MICO</name>